<dbReference type="InterPro" id="IPR036217">
    <property type="entry name" value="MethylDNA_cys_MeTrfase_DNAb"/>
</dbReference>
<gene>
    <name evidence="11" type="ORF">GCM10022381_23900</name>
</gene>
<dbReference type="PANTHER" id="PTHR10815">
    <property type="entry name" value="METHYLATED-DNA--PROTEIN-CYSTEINE METHYLTRANSFERASE"/>
    <property type="match status" value="1"/>
</dbReference>
<feature type="domain" description="Methylated-DNA-[protein]-cysteine S-methyltransferase DNA binding" evidence="9">
    <location>
        <begin position="78"/>
        <end position="157"/>
    </location>
</feature>
<evidence type="ECO:0000313" key="12">
    <source>
        <dbReference type="Proteomes" id="UP001501803"/>
    </source>
</evidence>
<protein>
    <recommendedName>
        <fullName evidence="8">Methylated-DNA--protein-cysteine methyltransferase</fullName>
        <ecNumber evidence="8">2.1.1.63</ecNumber>
    </recommendedName>
    <alternativeName>
        <fullName evidence="8">6-O-methylguanine-DNA methyltransferase</fullName>
        <shortName evidence="8">MGMT</shortName>
    </alternativeName>
    <alternativeName>
        <fullName evidence="8">O-6-methylguanine-DNA-alkyltransferase</fullName>
    </alternativeName>
</protein>
<proteinExistence type="inferred from homology"/>
<accession>A0ABP7KNW1</accession>
<dbReference type="HAMAP" id="MF_00772">
    <property type="entry name" value="OGT"/>
    <property type="match status" value="1"/>
</dbReference>
<name>A0ABP7KNW1_9MICO</name>
<dbReference type="InterPro" id="IPR036388">
    <property type="entry name" value="WH-like_DNA-bd_sf"/>
</dbReference>
<dbReference type="InterPro" id="IPR014048">
    <property type="entry name" value="MethylDNA_cys_MeTrfase_DNA-bd"/>
</dbReference>
<comment type="similarity">
    <text evidence="8">Belongs to the MGMT family.</text>
</comment>
<dbReference type="SUPFAM" id="SSF46767">
    <property type="entry name" value="Methylated DNA-protein cysteine methyltransferase, C-terminal domain"/>
    <property type="match status" value="1"/>
</dbReference>
<keyword evidence="5 8" id="KW-0227">DNA damage</keyword>
<dbReference type="InterPro" id="IPR023546">
    <property type="entry name" value="MGMT"/>
</dbReference>
<keyword evidence="6 8" id="KW-0234">DNA repair</keyword>
<evidence type="ECO:0000256" key="5">
    <source>
        <dbReference type="ARBA" id="ARBA00022763"/>
    </source>
</evidence>
<evidence type="ECO:0000256" key="7">
    <source>
        <dbReference type="ARBA" id="ARBA00049348"/>
    </source>
</evidence>
<evidence type="ECO:0000313" key="11">
    <source>
        <dbReference type="EMBL" id="GAA3880865.1"/>
    </source>
</evidence>
<dbReference type="Pfam" id="PF01035">
    <property type="entry name" value="DNA_binding_1"/>
    <property type="match status" value="1"/>
</dbReference>
<organism evidence="11 12">
    <name type="scientific">Leifsonia kafniensis</name>
    <dbReference type="NCBI Taxonomy" id="475957"/>
    <lineage>
        <taxon>Bacteria</taxon>
        <taxon>Bacillati</taxon>
        <taxon>Actinomycetota</taxon>
        <taxon>Actinomycetes</taxon>
        <taxon>Micrococcales</taxon>
        <taxon>Microbacteriaceae</taxon>
        <taxon>Leifsonia</taxon>
    </lineage>
</organism>
<keyword evidence="4 8" id="KW-0808">Transferase</keyword>
<evidence type="ECO:0000256" key="2">
    <source>
        <dbReference type="ARBA" id="ARBA00022490"/>
    </source>
</evidence>
<dbReference type="Pfam" id="PF02870">
    <property type="entry name" value="Methyltransf_1N"/>
    <property type="match status" value="1"/>
</dbReference>
<dbReference type="RefSeq" id="WP_345066788.1">
    <property type="nucleotide sequence ID" value="NZ_BAABCN010000007.1"/>
</dbReference>
<reference evidence="12" key="1">
    <citation type="journal article" date="2019" name="Int. J. Syst. Evol. Microbiol.">
        <title>The Global Catalogue of Microorganisms (GCM) 10K type strain sequencing project: providing services to taxonomists for standard genome sequencing and annotation.</title>
        <authorList>
            <consortium name="The Broad Institute Genomics Platform"/>
            <consortium name="The Broad Institute Genome Sequencing Center for Infectious Disease"/>
            <person name="Wu L."/>
            <person name="Ma J."/>
        </authorList>
    </citation>
    <scope>NUCLEOTIDE SEQUENCE [LARGE SCALE GENOMIC DNA]</scope>
    <source>
        <strain evidence="12">JCM 17021</strain>
    </source>
</reference>
<dbReference type="InterPro" id="IPR036631">
    <property type="entry name" value="MGMT_N_sf"/>
</dbReference>
<comment type="subcellular location">
    <subcellularLocation>
        <location evidence="8">Cytoplasm</location>
    </subcellularLocation>
</comment>
<evidence type="ECO:0000256" key="4">
    <source>
        <dbReference type="ARBA" id="ARBA00022679"/>
    </source>
</evidence>
<dbReference type="SUPFAM" id="SSF53155">
    <property type="entry name" value="Methylated DNA-protein cysteine methyltransferase domain"/>
    <property type="match status" value="1"/>
</dbReference>
<evidence type="ECO:0000259" key="10">
    <source>
        <dbReference type="Pfam" id="PF02870"/>
    </source>
</evidence>
<dbReference type="InterPro" id="IPR001497">
    <property type="entry name" value="MethylDNA_cys_MeTrfase_AS"/>
</dbReference>
<feature type="domain" description="Methylguanine DNA methyltransferase ribonuclease-like" evidence="10">
    <location>
        <begin position="5"/>
        <end position="73"/>
    </location>
</feature>
<dbReference type="Proteomes" id="UP001501803">
    <property type="component" value="Unassembled WGS sequence"/>
</dbReference>
<sequence length="167" mass="17984">MGVSHSVIDSPLGELTLVSAESGALAAVYFDEHKRRPDADTFGPRDASAFGAVTEQLGEYFAGTRTTFDLQLAPTGNDFQLRVWALLREIPFGETRSYGQLALELGDRNLSQAVGAANGKNPISIIVPCHRVVGAHGSLVGYAGGLDRKRFLLTHEEPAEASLERLF</sequence>
<evidence type="ECO:0000256" key="6">
    <source>
        <dbReference type="ARBA" id="ARBA00023204"/>
    </source>
</evidence>
<comment type="catalytic activity">
    <reaction evidence="7 8">
        <text>a 6-O-methyl-2'-deoxyguanosine in DNA + L-cysteinyl-[protein] = S-methyl-L-cysteinyl-[protein] + a 2'-deoxyguanosine in DNA</text>
        <dbReference type="Rhea" id="RHEA:24000"/>
        <dbReference type="Rhea" id="RHEA-COMP:10131"/>
        <dbReference type="Rhea" id="RHEA-COMP:10132"/>
        <dbReference type="Rhea" id="RHEA-COMP:11367"/>
        <dbReference type="Rhea" id="RHEA-COMP:11368"/>
        <dbReference type="ChEBI" id="CHEBI:29950"/>
        <dbReference type="ChEBI" id="CHEBI:82612"/>
        <dbReference type="ChEBI" id="CHEBI:85445"/>
        <dbReference type="ChEBI" id="CHEBI:85448"/>
        <dbReference type="EC" id="2.1.1.63"/>
    </reaction>
</comment>
<comment type="function">
    <text evidence="8">Involved in the cellular defense against the biological effects of O6-methylguanine (O6-MeG) and O4-methylthymine (O4-MeT) in DNA. Repairs the methylated nucleobase in DNA by stoichiometrically transferring the methyl group to a cysteine residue in the enzyme. This is a suicide reaction: the enzyme is irreversibly inactivated.</text>
</comment>
<evidence type="ECO:0000256" key="3">
    <source>
        <dbReference type="ARBA" id="ARBA00022603"/>
    </source>
</evidence>
<keyword evidence="3 8" id="KW-0489">Methyltransferase</keyword>
<dbReference type="PROSITE" id="PS00374">
    <property type="entry name" value="MGMT"/>
    <property type="match status" value="1"/>
</dbReference>
<evidence type="ECO:0000259" key="9">
    <source>
        <dbReference type="Pfam" id="PF01035"/>
    </source>
</evidence>
<dbReference type="Gene3D" id="1.10.10.10">
    <property type="entry name" value="Winged helix-like DNA-binding domain superfamily/Winged helix DNA-binding domain"/>
    <property type="match status" value="1"/>
</dbReference>
<keyword evidence="2 8" id="KW-0963">Cytoplasm</keyword>
<comment type="miscellaneous">
    <text evidence="8">This enzyme catalyzes only one turnover and therefore is not strictly catalytic. According to one definition, an enzyme is a biocatalyst that acts repeatedly and over many reaction cycles.</text>
</comment>
<dbReference type="CDD" id="cd06445">
    <property type="entry name" value="ATase"/>
    <property type="match status" value="1"/>
</dbReference>
<feature type="active site" description="Nucleophile; methyl group acceptor" evidence="8">
    <location>
        <position position="129"/>
    </location>
</feature>
<dbReference type="NCBIfam" id="TIGR00589">
    <property type="entry name" value="ogt"/>
    <property type="match status" value="1"/>
</dbReference>
<dbReference type="Gene3D" id="3.30.160.70">
    <property type="entry name" value="Methylated DNA-protein cysteine methyltransferase domain"/>
    <property type="match status" value="1"/>
</dbReference>
<keyword evidence="12" id="KW-1185">Reference proteome</keyword>
<dbReference type="EC" id="2.1.1.63" evidence="8"/>
<comment type="catalytic activity">
    <reaction evidence="1 8">
        <text>a 4-O-methyl-thymidine in DNA + L-cysteinyl-[protein] = a thymidine in DNA + S-methyl-L-cysteinyl-[protein]</text>
        <dbReference type="Rhea" id="RHEA:53428"/>
        <dbReference type="Rhea" id="RHEA-COMP:10131"/>
        <dbReference type="Rhea" id="RHEA-COMP:10132"/>
        <dbReference type="Rhea" id="RHEA-COMP:13555"/>
        <dbReference type="Rhea" id="RHEA-COMP:13556"/>
        <dbReference type="ChEBI" id="CHEBI:29950"/>
        <dbReference type="ChEBI" id="CHEBI:82612"/>
        <dbReference type="ChEBI" id="CHEBI:137386"/>
        <dbReference type="ChEBI" id="CHEBI:137387"/>
        <dbReference type="EC" id="2.1.1.63"/>
    </reaction>
</comment>
<dbReference type="InterPro" id="IPR008332">
    <property type="entry name" value="MethylG_MeTrfase_N"/>
</dbReference>
<comment type="caution">
    <text evidence="11">The sequence shown here is derived from an EMBL/GenBank/DDBJ whole genome shotgun (WGS) entry which is preliminary data.</text>
</comment>
<dbReference type="EMBL" id="BAABCN010000007">
    <property type="protein sequence ID" value="GAA3880865.1"/>
    <property type="molecule type" value="Genomic_DNA"/>
</dbReference>
<evidence type="ECO:0000256" key="1">
    <source>
        <dbReference type="ARBA" id="ARBA00001286"/>
    </source>
</evidence>
<evidence type="ECO:0000256" key="8">
    <source>
        <dbReference type="HAMAP-Rule" id="MF_00772"/>
    </source>
</evidence>
<dbReference type="PANTHER" id="PTHR10815:SF5">
    <property type="entry name" value="METHYLATED-DNA--PROTEIN-CYSTEINE METHYLTRANSFERASE"/>
    <property type="match status" value="1"/>
</dbReference>